<feature type="transmembrane region" description="Helical" evidence="6">
    <location>
        <begin position="218"/>
        <end position="240"/>
    </location>
</feature>
<feature type="transmembrane region" description="Helical" evidence="6">
    <location>
        <begin position="176"/>
        <end position="197"/>
    </location>
</feature>
<sequence length="416" mass="46425">MKALLSVTFFTALLTALRMLAGFITAKVVAIYAGPSGIAMVGQLQNLVNGLAGLMNSPVGSSVVRFTAENHEDGYNSCAPWWRVSLRGVICLSVLIMPVIGFFASEISIWLFSDAEYSWLVMVTVFTLPFTAIGTLVTSVINGQQKYKQFVCLGMLSVLISSSVMLFLVISKGLVGALLAAAIQNGLIGIAMLVFALRQPWFKIRYWFGAVDKYRAKIISGYILMAVASAITMPMAMIYIRKILVAYVGWEVTGYWQSVWKISEAYLAIVTLSLSTYYFPQLSKLQTYAEIKKEINSTAKVIMPIVLLMAVGIYLFRDVAISLLFTEKFKAARDLFAIQLIGDVIKIFSWLYAYPMLSRGAVKWFVPSEIFFAISLTLFCLIFVRHYGVQGANIAYCVNYTLYFLFVIFNIKKFAR</sequence>
<keyword evidence="5 6" id="KW-0472">Membrane</keyword>
<dbReference type="PANTHER" id="PTHR30250:SF30">
    <property type="entry name" value="LIPID III FLIPPASE"/>
    <property type="match status" value="1"/>
</dbReference>
<dbReference type="InterPro" id="IPR050833">
    <property type="entry name" value="Poly_Biosynth_Transport"/>
</dbReference>
<feature type="transmembrane region" description="Helical" evidence="6">
    <location>
        <begin position="393"/>
        <end position="411"/>
    </location>
</feature>
<organism evidence="7">
    <name type="scientific">Hafnia alvei</name>
    <dbReference type="NCBI Taxonomy" id="569"/>
    <lineage>
        <taxon>Bacteria</taxon>
        <taxon>Pseudomonadati</taxon>
        <taxon>Pseudomonadota</taxon>
        <taxon>Gammaproteobacteria</taxon>
        <taxon>Enterobacterales</taxon>
        <taxon>Hafniaceae</taxon>
        <taxon>Hafnia</taxon>
    </lineage>
</organism>
<gene>
    <name evidence="7" type="primary">wzxE</name>
</gene>
<dbReference type="Pfam" id="PF13440">
    <property type="entry name" value="Polysacc_synt_3"/>
    <property type="match status" value="1"/>
</dbReference>
<feature type="transmembrane region" description="Helical" evidence="6">
    <location>
        <begin position="299"/>
        <end position="316"/>
    </location>
</feature>
<dbReference type="EMBL" id="KX117085">
    <property type="protein sequence ID" value="ANF30005.1"/>
    <property type="molecule type" value="Genomic_DNA"/>
</dbReference>
<keyword evidence="4 6" id="KW-1133">Transmembrane helix</keyword>
<evidence type="ECO:0000256" key="5">
    <source>
        <dbReference type="ARBA" id="ARBA00023136"/>
    </source>
</evidence>
<protein>
    <submittedName>
        <fullName evidence="7">Lipid III flippase</fullName>
    </submittedName>
</protein>
<feature type="transmembrane region" description="Helical" evidence="6">
    <location>
        <begin position="366"/>
        <end position="387"/>
    </location>
</feature>
<dbReference type="CDD" id="cd13125">
    <property type="entry name" value="MATE_like_10"/>
    <property type="match status" value="1"/>
</dbReference>
<comment type="subcellular location">
    <subcellularLocation>
        <location evidence="1">Cell membrane</location>
        <topology evidence="1">Multi-pass membrane protein</topology>
    </subcellularLocation>
</comment>
<keyword evidence="2" id="KW-1003">Cell membrane</keyword>
<evidence type="ECO:0000256" key="6">
    <source>
        <dbReference type="SAM" id="Phobius"/>
    </source>
</evidence>
<evidence type="ECO:0000256" key="1">
    <source>
        <dbReference type="ARBA" id="ARBA00004651"/>
    </source>
</evidence>
<dbReference type="InterPro" id="IPR044550">
    <property type="entry name" value="WzxE"/>
</dbReference>
<evidence type="ECO:0000256" key="4">
    <source>
        <dbReference type="ARBA" id="ARBA00022989"/>
    </source>
</evidence>
<evidence type="ECO:0000313" key="7">
    <source>
        <dbReference type="EMBL" id="ANF30005.1"/>
    </source>
</evidence>
<name>A0A172X068_HAFAL</name>
<feature type="transmembrane region" description="Helical" evidence="6">
    <location>
        <begin position="260"/>
        <end position="279"/>
    </location>
</feature>
<feature type="transmembrane region" description="Helical" evidence="6">
    <location>
        <begin position="117"/>
        <end position="138"/>
    </location>
</feature>
<feature type="transmembrane region" description="Helical" evidence="6">
    <location>
        <begin position="336"/>
        <end position="354"/>
    </location>
</feature>
<proteinExistence type="predicted"/>
<evidence type="ECO:0000256" key="2">
    <source>
        <dbReference type="ARBA" id="ARBA00022475"/>
    </source>
</evidence>
<evidence type="ECO:0000256" key="3">
    <source>
        <dbReference type="ARBA" id="ARBA00022692"/>
    </source>
</evidence>
<feature type="transmembrane region" description="Helical" evidence="6">
    <location>
        <begin position="150"/>
        <end position="170"/>
    </location>
</feature>
<dbReference type="GO" id="GO:0009246">
    <property type="term" value="P:enterobacterial common antigen biosynthetic process"/>
    <property type="evidence" value="ECO:0007669"/>
    <property type="project" value="InterPro"/>
</dbReference>
<dbReference type="PANTHER" id="PTHR30250">
    <property type="entry name" value="PST FAMILY PREDICTED COLANIC ACID TRANSPORTER"/>
    <property type="match status" value="1"/>
</dbReference>
<keyword evidence="3 6" id="KW-0812">Transmembrane</keyword>
<reference evidence="7" key="1">
    <citation type="journal article" date="2016" name="PLoS ONE">
        <title>Genetic Diversity of O-Antigens in Hafnia alvei and the Development of a Suspension Array for Serotype Detection.</title>
        <authorList>
            <person name="Duan Z."/>
            <person name="Niedziela T."/>
            <person name="Lugowski C."/>
            <person name="Cao B."/>
            <person name="Wang T."/>
            <person name="Xu L."/>
            <person name="Yang B."/>
            <person name="Liu B."/>
            <person name="Wang L."/>
        </authorList>
    </citation>
    <scope>NUCLEOTIDE SEQUENCE</scope>
    <source>
        <strain evidence="7">PCM1204</strain>
    </source>
</reference>
<dbReference type="AlphaFoldDB" id="A0A172X068"/>
<dbReference type="GO" id="GO:0005886">
    <property type="term" value="C:plasma membrane"/>
    <property type="evidence" value="ECO:0007669"/>
    <property type="project" value="UniProtKB-SubCell"/>
</dbReference>
<accession>A0A172X068</accession>
<feature type="transmembrane region" description="Helical" evidence="6">
    <location>
        <begin position="89"/>
        <end position="111"/>
    </location>
</feature>